<dbReference type="Gene3D" id="2.40.50.180">
    <property type="entry name" value="CheA-289, Domain 4"/>
    <property type="match status" value="1"/>
</dbReference>
<reference evidence="2 3" key="1">
    <citation type="submission" date="2022-10" db="EMBL/GenBank/DDBJ databases">
        <title>paucibacter sp. hw8 Genome sequencing.</title>
        <authorList>
            <person name="Park S."/>
        </authorList>
    </citation>
    <scope>NUCLEOTIDE SEQUENCE [LARGE SCALE GENOMIC DNA]</scope>
    <source>
        <strain evidence="3">hw8</strain>
    </source>
</reference>
<sequence length="178" mass="19284">MALKGDAHTPESGQARQLLRLACAGEDMVIPVEAVREILEMARLTPIPQSPDFVMGVMNLRGAVVPVIDLSARFDRGRSPIGRRTAIVIVEIIAMDGSKARFTAGLLVDAVYEVLEVPAQSIEVVPSMGVSVAREFVQGMLNVNGTHALLLNLQQILATDKLTDMIRVHHQVEEPNVA</sequence>
<comment type="caution">
    <text evidence="2">The sequence shown here is derived from an EMBL/GenBank/DDBJ whole genome shotgun (WGS) entry which is preliminary data.</text>
</comment>
<dbReference type="SUPFAM" id="SSF50341">
    <property type="entry name" value="CheW-like"/>
    <property type="match status" value="1"/>
</dbReference>
<dbReference type="PROSITE" id="PS50851">
    <property type="entry name" value="CHEW"/>
    <property type="match status" value="1"/>
</dbReference>
<dbReference type="PANTHER" id="PTHR22617">
    <property type="entry name" value="CHEMOTAXIS SENSOR HISTIDINE KINASE-RELATED"/>
    <property type="match status" value="1"/>
</dbReference>
<evidence type="ECO:0000259" key="1">
    <source>
        <dbReference type="PROSITE" id="PS50851"/>
    </source>
</evidence>
<accession>A0ABT5KSQ4</accession>
<gene>
    <name evidence="2" type="ORF">PRZ01_12270</name>
</gene>
<dbReference type="Proteomes" id="UP001219862">
    <property type="component" value="Unassembled WGS sequence"/>
</dbReference>
<name>A0ABT5KSQ4_9BURK</name>
<evidence type="ECO:0000313" key="2">
    <source>
        <dbReference type="EMBL" id="MDC8785966.1"/>
    </source>
</evidence>
<dbReference type="InterPro" id="IPR002545">
    <property type="entry name" value="CheW-lke_dom"/>
</dbReference>
<dbReference type="Pfam" id="PF01584">
    <property type="entry name" value="CheW"/>
    <property type="match status" value="1"/>
</dbReference>
<dbReference type="RefSeq" id="WP_273597081.1">
    <property type="nucleotide sequence ID" value="NZ_JAQQXS010000010.1"/>
</dbReference>
<evidence type="ECO:0000313" key="3">
    <source>
        <dbReference type="Proteomes" id="UP001219862"/>
    </source>
</evidence>
<dbReference type="PANTHER" id="PTHR22617:SF41">
    <property type="entry name" value="CHEMOTAXIS SIGNAL TRANSDUCTION SYSTEM ADAPTOR PROTEIN CHEW"/>
    <property type="match status" value="1"/>
</dbReference>
<keyword evidence="3" id="KW-1185">Reference proteome</keyword>
<dbReference type="InterPro" id="IPR036061">
    <property type="entry name" value="CheW-like_dom_sf"/>
</dbReference>
<dbReference type="Gene3D" id="2.30.30.40">
    <property type="entry name" value="SH3 Domains"/>
    <property type="match status" value="1"/>
</dbReference>
<dbReference type="EMBL" id="JAQQXS010000010">
    <property type="protein sequence ID" value="MDC8785966.1"/>
    <property type="molecule type" value="Genomic_DNA"/>
</dbReference>
<protein>
    <submittedName>
        <fullName evidence="2">Chemotaxis protein CheW</fullName>
    </submittedName>
</protein>
<dbReference type="InterPro" id="IPR039315">
    <property type="entry name" value="CheW"/>
</dbReference>
<proteinExistence type="predicted"/>
<organism evidence="2 3">
    <name type="scientific">Roseateles koreensis</name>
    <dbReference type="NCBI Taxonomy" id="2987526"/>
    <lineage>
        <taxon>Bacteria</taxon>
        <taxon>Pseudomonadati</taxon>
        <taxon>Pseudomonadota</taxon>
        <taxon>Betaproteobacteria</taxon>
        <taxon>Burkholderiales</taxon>
        <taxon>Sphaerotilaceae</taxon>
        <taxon>Roseateles</taxon>
    </lineage>
</organism>
<dbReference type="SMART" id="SM00260">
    <property type="entry name" value="CheW"/>
    <property type="match status" value="1"/>
</dbReference>
<feature type="domain" description="CheW-like" evidence="1">
    <location>
        <begin position="15"/>
        <end position="162"/>
    </location>
</feature>